<dbReference type="PANTHER" id="PTHR30589">
    <property type="entry name" value="PROLIPOPROTEIN DIACYLGLYCERYL TRANSFERASE"/>
    <property type="match status" value="1"/>
</dbReference>
<feature type="transmembrane region" description="Helical" evidence="7">
    <location>
        <begin position="212"/>
        <end position="231"/>
    </location>
</feature>
<evidence type="ECO:0000256" key="4">
    <source>
        <dbReference type="ARBA" id="ARBA00022692"/>
    </source>
</evidence>
<evidence type="ECO:0000256" key="6">
    <source>
        <dbReference type="ARBA" id="ARBA00023136"/>
    </source>
</evidence>
<dbReference type="RefSeq" id="WP_310245450.1">
    <property type="nucleotide sequence ID" value="NZ_JAVDXX010000001.1"/>
</dbReference>
<dbReference type="InterPro" id="IPR001640">
    <property type="entry name" value="Lgt"/>
</dbReference>
<keyword evidence="6 7" id="KW-0472">Membrane</keyword>
<comment type="caution">
    <text evidence="8">The sequence shown here is derived from an EMBL/GenBank/DDBJ whole genome shotgun (WGS) entry which is preliminary data.</text>
</comment>
<evidence type="ECO:0000256" key="5">
    <source>
        <dbReference type="ARBA" id="ARBA00022989"/>
    </source>
</evidence>
<reference evidence="8" key="1">
    <citation type="submission" date="2023-07" db="EMBL/GenBank/DDBJ databases">
        <title>Sequencing the genomes of 1000 actinobacteria strains.</title>
        <authorList>
            <person name="Klenk H.-P."/>
        </authorList>
    </citation>
    <scope>NUCLEOTIDE SEQUENCE</scope>
    <source>
        <strain evidence="8">DSM 13068</strain>
    </source>
</reference>
<keyword evidence="5 7" id="KW-1133">Transmembrane helix</keyword>
<feature type="transmembrane region" description="Helical" evidence="7">
    <location>
        <begin position="127"/>
        <end position="144"/>
    </location>
</feature>
<keyword evidence="2" id="KW-1003">Cell membrane</keyword>
<dbReference type="Proteomes" id="UP001180715">
    <property type="component" value="Unassembled WGS sequence"/>
</dbReference>
<organism evidence="8 9">
    <name type="scientific">Pseudoglutamicibacter albus</name>
    <dbReference type="NCBI Taxonomy" id="98671"/>
    <lineage>
        <taxon>Bacteria</taxon>
        <taxon>Bacillati</taxon>
        <taxon>Actinomycetota</taxon>
        <taxon>Actinomycetes</taxon>
        <taxon>Micrococcales</taxon>
        <taxon>Micrococcaceae</taxon>
        <taxon>Pseudoglutamicibacter</taxon>
    </lineage>
</organism>
<evidence type="ECO:0000256" key="7">
    <source>
        <dbReference type="SAM" id="Phobius"/>
    </source>
</evidence>
<name>A0ABU1YX52_9MICC</name>
<feature type="transmembrane region" description="Helical" evidence="7">
    <location>
        <begin position="29"/>
        <end position="47"/>
    </location>
</feature>
<evidence type="ECO:0000313" key="8">
    <source>
        <dbReference type="EMBL" id="MDR7292931.1"/>
    </source>
</evidence>
<evidence type="ECO:0000256" key="1">
    <source>
        <dbReference type="ARBA" id="ARBA00007150"/>
    </source>
</evidence>
<feature type="transmembrane region" description="Helical" evidence="7">
    <location>
        <begin position="96"/>
        <end position="115"/>
    </location>
</feature>
<evidence type="ECO:0000313" key="9">
    <source>
        <dbReference type="Proteomes" id="UP001180715"/>
    </source>
</evidence>
<evidence type="ECO:0000256" key="3">
    <source>
        <dbReference type="ARBA" id="ARBA00022679"/>
    </source>
</evidence>
<gene>
    <name evidence="8" type="ORF">J2S67_000199</name>
</gene>
<keyword evidence="3" id="KW-0808">Transferase</keyword>
<keyword evidence="9" id="KW-1185">Reference proteome</keyword>
<proteinExistence type="inferred from homology"/>
<evidence type="ECO:0000256" key="2">
    <source>
        <dbReference type="ARBA" id="ARBA00022475"/>
    </source>
</evidence>
<dbReference type="PANTHER" id="PTHR30589:SF0">
    <property type="entry name" value="PHOSPHATIDYLGLYCEROL--PROLIPOPROTEIN DIACYLGLYCERYL TRANSFERASE"/>
    <property type="match status" value="1"/>
</dbReference>
<accession>A0ABU1YX52</accession>
<feature type="transmembrane region" description="Helical" evidence="7">
    <location>
        <begin position="243"/>
        <end position="261"/>
    </location>
</feature>
<keyword evidence="4 7" id="KW-0812">Transmembrane</keyword>
<dbReference type="Pfam" id="PF01790">
    <property type="entry name" value="LGT"/>
    <property type="match status" value="1"/>
</dbReference>
<feature type="transmembrane region" description="Helical" evidence="7">
    <location>
        <begin position="59"/>
        <end position="76"/>
    </location>
</feature>
<dbReference type="EMBL" id="JAVDXX010000001">
    <property type="protein sequence ID" value="MDR7292931.1"/>
    <property type="molecule type" value="Genomic_DNA"/>
</dbReference>
<sequence>MDQDSELTMYPHLSDLIGFELIPGVPLDTHSVFVAIALLLGSVVFWIEARRRERLNERTGVLVVGALAGAAVFARLGTWAQHLDPRENLGLAEQLAYGNASFLSALVGAWLGVHVAKKIIGYKARSGDLFAPAVALAMAFGRWACYLTERPGTPTGSDWGVVLNEQQGAHLHTPAGVGLHPSFAYESAFHLIAFCVLWFWLRFKPIAPGETLTLYIGTYAVFRFFVEFVRGNEIAWMGLTRPQMFLLVTIPIFAIRIIYLIKRGKLWGTETSRDTAAAPRLAAVHDAAAEHAHGHVTQPALEGETTRVAAPVHAGNRAPEENEVPA</sequence>
<feature type="transmembrane region" description="Helical" evidence="7">
    <location>
        <begin position="183"/>
        <end position="200"/>
    </location>
</feature>
<protein>
    <submittedName>
        <fullName evidence="8">Prolipoprotein diacylglyceryltransferase</fullName>
    </submittedName>
</protein>
<comment type="similarity">
    <text evidence="1">Belongs to the Lgt family.</text>
</comment>